<evidence type="ECO:0008006" key="3">
    <source>
        <dbReference type="Google" id="ProtNLM"/>
    </source>
</evidence>
<proteinExistence type="predicted"/>
<dbReference type="Gene3D" id="3.40.50.2000">
    <property type="entry name" value="Glycogen Phosphorylase B"/>
    <property type="match status" value="1"/>
</dbReference>
<accession>A0A1Q9R1H8</accession>
<organism evidence="1 2">
    <name type="scientific">Pseudomonas putida</name>
    <name type="common">Arthrobacter siderocapsulatus</name>
    <dbReference type="NCBI Taxonomy" id="303"/>
    <lineage>
        <taxon>Bacteria</taxon>
        <taxon>Pseudomonadati</taxon>
        <taxon>Pseudomonadota</taxon>
        <taxon>Gammaproteobacteria</taxon>
        <taxon>Pseudomonadales</taxon>
        <taxon>Pseudomonadaceae</taxon>
        <taxon>Pseudomonas</taxon>
    </lineage>
</organism>
<name>A0A1Q9R1H8_PSEPU</name>
<evidence type="ECO:0000313" key="1">
    <source>
        <dbReference type="EMBL" id="OLS61256.1"/>
    </source>
</evidence>
<dbReference type="Pfam" id="PF13692">
    <property type="entry name" value="Glyco_trans_1_4"/>
    <property type="match status" value="1"/>
</dbReference>
<dbReference type="Proteomes" id="UP000186736">
    <property type="component" value="Unassembled WGS sequence"/>
</dbReference>
<sequence>MTPGDPAPDIVLFDGHRMEEQFGAHIEQQHPNALRVLTIPLLHSLREARQALLRRRLVTGLDPNDFRELFTTSGSDLYQQMAPTELAQREIAAIHRSDLSLVTSDVEIDLLVNGFGVPPDLLHWCPPLLLAPQAMAPFGEREHMVGFVDFRDPADWDAVLWLRHNIWPMTRRHLPDVQLRLYGPSPTEKALALHDPVGGLLIHEQPEVPLDVMSKARLCLAPLRFGAGTKAVLANALLAGTPAIITPIGSEAMHGNQPWPGLVSGTAEGLAKAAISLYSDEARWNQAQRDARQVLERHFNPQWHGAALVQRIQQTLMGLADQRLYNFTGAMLRRSR</sequence>
<protein>
    <recommendedName>
        <fullName evidence="3">Glycosyltransferase</fullName>
    </recommendedName>
</protein>
<reference evidence="1 2" key="1">
    <citation type="submission" date="2016-10" db="EMBL/GenBank/DDBJ databases">
        <title>Genome Sequence of Pseudomonas putida GM4FR.</title>
        <authorList>
            <person name="Poehlein A."/>
            <person name="Wemheuer F."/>
            <person name="Hollensteiner J."/>
            <person name="Wemheuer B."/>
        </authorList>
    </citation>
    <scope>NUCLEOTIDE SEQUENCE [LARGE SCALE GENOMIC DNA]</scope>
    <source>
        <strain evidence="1 2">GM4FR</strain>
    </source>
</reference>
<comment type="caution">
    <text evidence="1">The sequence shown here is derived from an EMBL/GenBank/DDBJ whole genome shotgun (WGS) entry which is preliminary data.</text>
</comment>
<evidence type="ECO:0000313" key="2">
    <source>
        <dbReference type="Proteomes" id="UP000186736"/>
    </source>
</evidence>
<dbReference type="AlphaFoldDB" id="A0A1Q9R1H8"/>
<gene>
    <name evidence="1" type="ORF">PSEMO_38040</name>
</gene>
<dbReference type="SUPFAM" id="SSF53756">
    <property type="entry name" value="UDP-Glycosyltransferase/glycogen phosphorylase"/>
    <property type="match status" value="1"/>
</dbReference>
<dbReference type="EMBL" id="MKZO01000035">
    <property type="protein sequence ID" value="OLS61256.1"/>
    <property type="molecule type" value="Genomic_DNA"/>
</dbReference>